<dbReference type="KEGG" id="dax:FDQ92_06160"/>
<keyword evidence="5" id="KW-1185">Reference proteome</keyword>
<evidence type="ECO:0000313" key="5">
    <source>
        <dbReference type="Proteomes" id="UP000298602"/>
    </source>
</evidence>
<reference evidence="4 5" key="1">
    <citation type="submission" date="2019-05" db="EMBL/GenBank/DDBJ databases">
        <title>The Complete Genome Sequence of the n-alkane-degrading Desulfoglaeba alkanexedens ALDC reveals multiple alkylsuccinate synthase gene clusters.</title>
        <authorList>
            <person name="Callaghan A.V."/>
            <person name="Davidova I.A."/>
            <person name="Duncan K.E."/>
            <person name="Morris B."/>
            <person name="McInerney M.J."/>
        </authorList>
    </citation>
    <scope>NUCLEOTIDE SEQUENCE [LARGE SCALE GENOMIC DNA]</scope>
    <source>
        <strain evidence="4 5">ALDC</strain>
    </source>
</reference>
<dbReference type="GO" id="GO:0006302">
    <property type="term" value="P:double-strand break repair"/>
    <property type="evidence" value="ECO:0007669"/>
    <property type="project" value="InterPro"/>
</dbReference>
<feature type="compositionally biased region" description="Basic and acidic residues" evidence="2">
    <location>
        <begin position="92"/>
        <end position="102"/>
    </location>
</feature>
<sequence>MRPLRLRLSAFGPYAEEQILDFASLHGRPLFLIHGPTGAGKTALLDAICFALYGETSGGERDGRGMRSDHAGLETPTEVSLDFALGSERYRVTRRPEQDRPRSRGTGVTRSRAAAELRRLSGAASESEGIAVASQWRGVTEAVENLLGFRSDQFRQVVMLPQGQFRRFLLADSRERQHILEVLFRTERYRRIEEALKAAAGTVEDSVRRLSDKITVLLQQAEADSAESLLEKRRGLSKEINDLDGRIRGLREDESKARQVLEQARQAHRAFQELHEAEAALSKLTSEQPAINELENQLTRARKAALLRPVFENKESRRREWEDAQKRAAAALKALETAESQWVQAEESWKRERSREEERQKLRETFSRLQGMADEVAQLEDARNTLERYRRHAAECQKMWEAAQKDLEDNREAIRRHASEVEKHQKAAALFELRQVNVKRFEERHLQSRRLESLQKDHDALLKVLERAENERSDLERRFSKAREALEMMERRWIQGQAAFLAAGLVPGKPCPVCGSAEHPAPARTDETLPSQAALDRARKDLKRLEAQCETARTETERLRERMGELRAARDAVAAFFEGESERSPAQIEALLEDARRELQQSQRARESMARLSQAAEKLERKERELTETLSTRHEAFLDAVGRFKEQEGMIRERELRIPEHHRRLDALKDSLRNTERQLRSLEAALEAAQKAKEDASGALSARKEGLAAAREEEKAASERFEAARKAFLSRVEQSGFPDEEAFLSAHLEEKAIEQLFERIQDHSRRLEAAQDRANRARKAAPKEAPPDLVPLERNLEGLVARIDEAMGLRGMLNARAQQMDHQIHELHGAQKEYQSAEARYRVIGRISEVAAGRNPHGITFHRFVLAALLDDVLTAASQRLRVMSRGRFDLVRARQRADQRTAAGLDLLIFDAYTGTHRPVNTLSGGESFLASLALALGLADVVQAYAGGVRLETIFVDEGFGSLDPESLDLAFQTLLDLHLGGRMVGLISHVPELRERIDVRIEVQPGIKGSHAKVVV</sequence>
<dbReference type="PANTHER" id="PTHR32114:SF2">
    <property type="entry name" value="ABC TRANSPORTER ABCH.3"/>
    <property type="match status" value="1"/>
</dbReference>
<evidence type="ECO:0000256" key="1">
    <source>
        <dbReference type="SAM" id="Coils"/>
    </source>
</evidence>
<feature type="compositionally biased region" description="Basic and acidic residues" evidence="2">
    <location>
        <begin position="768"/>
        <end position="786"/>
    </location>
</feature>
<dbReference type="AlphaFoldDB" id="A0A4V1ERI9"/>
<dbReference type="EMBL" id="CP040098">
    <property type="protein sequence ID" value="QCQ21801.1"/>
    <property type="molecule type" value="Genomic_DNA"/>
</dbReference>
<protein>
    <recommendedName>
        <fullName evidence="3">Rad50/SbcC-type AAA domain-containing protein</fullName>
    </recommendedName>
</protein>
<organism evidence="4 5">
    <name type="scientific">Desulfoglaeba alkanexedens ALDC</name>
    <dbReference type="NCBI Taxonomy" id="980445"/>
    <lineage>
        <taxon>Bacteria</taxon>
        <taxon>Pseudomonadati</taxon>
        <taxon>Thermodesulfobacteriota</taxon>
        <taxon>Syntrophobacteria</taxon>
        <taxon>Syntrophobacterales</taxon>
        <taxon>Syntrophobacteraceae</taxon>
        <taxon>Desulfoglaeba</taxon>
    </lineage>
</organism>
<dbReference type="SUPFAM" id="SSF52540">
    <property type="entry name" value="P-loop containing nucleoside triphosphate hydrolases"/>
    <property type="match status" value="1"/>
</dbReference>
<dbReference type="Proteomes" id="UP000298602">
    <property type="component" value="Chromosome"/>
</dbReference>
<evidence type="ECO:0000313" key="4">
    <source>
        <dbReference type="EMBL" id="QCQ21801.1"/>
    </source>
</evidence>
<feature type="coiled-coil region" evidence="1">
    <location>
        <begin position="535"/>
        <end position="632"/>
    </location>
</feature>
<feature type="region of interest" description="Disordered" evidence="2">
    <location>
        <begin position="92"/>
        <end position="113"/>
    </location>
</feature>
<dbReference type="OrthoDB" id="9795626at2"/>
<feature type="coiled-coil region" evidence="1">
    <location>
        <begin position="226"/>
        <end position="287"/>
    </location>
</feature>
<name>A0A4V1ERI9_9BACT</name>
<dbReference type="Pfam" id="PF13558">
    <property type="entry name" value="SbcC_Walker_B"/>
    <property type="match status" value="1"/>
</dbReference>
<feature type="coiled-coil region" evidence="1">
    <location>
        <begin position="369"/>
        <end position="427"/>
    </location>
</feature>
<dbReference type="InterPro" id="IPR027417">
    <property type="entry name" value="P-loop_NTPase"/>
</dbReference>
<dbReference type="Gene3D" id="3.40.50.300">
    <property type="entry name" value="P-loop containing nucleotide triphosphate hydrolases"/>
    <property type="match status" value="2"/>
</dbReference>
<reference evidence="4 5" key="2">
    <citation type="submission" date="2019-05" db="EMBL/GenBank/DDBJ databases">
        <authorList>
            <person name="Suflita J.M."/>
            <person name="Marks C.R."/>
        </authorList>
    </citation>
    <scope>NUCLEOTIDE SEQUENCE [LARGE SCALE GENOMIC DNA]</scope>
    <source>
        <strain evidence="4 5">ALDC</strain>
    </source>
</reference>
<dbReference type="Pfam" id="PF13476">
    <property type="entry name" value="AAA_23"/>
    <property type="match status" value="1"/>
</dbReference>
<feature type="coiled-coil region" evidence="1">
    <location>
        <begin position="451"/>
        <end position="492"/>
    </location>
</feature>
<gene>
    <name evidence="4" type="ORF">FDQ92_06160</name>
</gene>
<dbReference type="RefSeq" id="WP_137423770.1">
    <property type="nucleotide sequence ID" value="NZ_CP040098.1"/>
</dbReference>
<feature type="domain" description="Rad50/SbcC-type AAA" evidence="3">
    <location>
        <begin position="5"/>
        <end position="246"/>
    </location>
</feature>
<proteinExistence type="predicted"/>
<evidence type="ECO:0000259" key="3">
    <source>
        <dbReference type="Pfam" id="PF13476"/>
    </source>
</evidence>
<feature type="coiled-coil region" evidence="1">
    <location>
        <begin position="658"/>
        <end position="727"/>
    </location>
</feature>
<dbReference type="PANTHER" id="PTHR32114">
    <property type="entry name" value="ABC TRANSPORTER ABCH.3"/>
    <property type="match status" value="1"/>
</dbReference>
<evidence type="ECO:0000256" key="2">
    <source>
        <dbReference type="SAM" id="MobiDB-lite"/>
    </source>
</evidence>
<accession>A0A4V1ERI9</accession>
<keyword evidence="1" id="KW-0175">Coiled coil</keyword>
<dbReference type="InterPro" id="IPR038729">
    <property type="entry name" value="Rad50/SbcC_AAA"/>
</dbReference>
<feature type="region of interest" description="Disordered" evidence="2">
    <location>
        <begin position="768"/>
        <end position="789"/>
    </location>
</feature>
<dbReference type="GO" id="GO:0016887">
    <property type="term" value="F:ATP hydrolysis activity"/>
    <property type="evidence" value="ECO:0007669"/>
    <property type="project" value="InterPro"/>
</dbReference>